<dbReference type="EMBL" id="KN833859">
    <property type="protein sequence ID" value="KIK16370.1"/>
    <property type="molecule type" value="Genomic_DNA"/>
</dbReference>
<sequence length="109" mass="12353">HAEARNVVERIIGVLKRRFHILMVPPEYSMHIQARLPPALACIHNFIHTWDPVDIDDPEVVQEAQDVGMVGSIADGVPTNAERAWMSAKREEIAARMWASYIAERARRG</sequence>
<gene>
    <name evidence="1" type="ORF">PISMIDRAFT_73011</name>
</gene>
<organism evidence="1 2">
    <name type="scientific">Pisolithus microcarpus 441</name>
    <dbReference type="NCBI Taxonomy" id="765257"/>
    <lineage>
        <taxon>Eukaryota</taxon>
        <taxon>Fungi</taxon>
        <taxon>Dikarya</taxon>
        <taxon>Basidiomycota</taxon>
        <taxon>Agaricomycotina</taxon>
        <taxon>Agaricomycetes</taxon>
        <taxon>Agaricomycetidae</taxon>
        <taxon>Boletales</taxon>
        <taxon>Sclerodermatineae</taxon>
        <taxon>Pisolithaceae</taxon>
        <taxon>Pisolithus</taxon>
    </lineage>
</organism>
<evidence type="ECO:0008006" key="3">
    <source>
        <dbReference type="Google" id="ProtNLM"/>
    </source>
</evidence>
<protein>
    <recommendedName>
        <fullName evidence="3">DDE Tnp4 domain-containing protein</fullName>
    </recommendedName>
</protein>
<dbReference type="HOGENOM" id="CLU_040082_4_0_1"/>
<name>A0A0C9XV90_9AGAM</name>
<proteinExistence type="predicted"/>
<evidence type="ECO:0000313" key="1">
    <source>
        <dbReference type="EMBL" id="KIK16370.1"/>
    </source>
</evidence>
<evidence type="ECO:0000313" key="2">
    <source>
        <dbReference type="Proteomes" id="UP000054018"/>
    </source>
</evidence>
<keyword evidence="2" id="KW-1185">Reference proteome</keyword>
<dbReference type="AlphaFoldDB" id="A0A0C9XV90"/>
<dbReference type="OrthoDB" id="1681765at2759"/>
<reference evidence="1 2" key="1">
    <citation type="submission" date="2014-04" db="EMBL/GenBank/DDBJ databases">
        <authorList>
            <consortium name="DOE Joint Genome Institute"/>
            <person name="Kuo A."/>
            <person name="Kohler A."/>
            <person name="Costa M.D."/>
            <person name="Nagy L.G."/>
            <person name="Floudas D."/>
            <person name="Copeland A."/>
            <person name="Barry K.W."/>
            <person name="Cichocki N."/>
            <person name="Veneault-Fourrey C."/>
            <person name="LaButti K."/>
            <person name="Lindquist E.A."/>
            <person name="Lipzen A."/>
            <person name="Lundell T."/>
            <person name="Morin E."/>
            <person name="Murat C."/>
            <person name="Sun H."/>
            <person name="Tunlid A."/>
            <person name="Henrissat B."/>
            <person name="Grigoriev I.V."/>
            <person name="Hibbett D.S."/>
            <person name="Martin F."/>
            <person name="Nordberg H.P."/>
            <person name="Cantor M.N."/>
            <person name="Hua S.X."/>
        </authorList>
    </citation>
    <scope>NUCLEOTIDE SEQUENCE [LARGE SCALE GENOMIC DNA]</scope>
    <source>
        <strain evidence="1 2">441</strain>
    </source>
</reference>
<feature type="non-terminal residue" evidence="1">
    <location>
        <position position="109"/>
    </location>
</feature>
<accession>A0A0C9XV90</accession>
<feature type="non-terminal residue" evidence="1">
    <location>
        <position position="1"/>
    </location>
</feature>
<dbReference type="Proteomes" id="UP000054018">
    <property type="component" value="Unassembled WGS sequence"/>
</dbReference>
<reference evidence="2" key="2">
    <citation type="submission" date="2015-01" db="EMBL/GenBank/DDBJ databases">
        <title>Evolutionary Origins and Diversification of the Mycorrhizal Mutualists.</title>
        <authorList>
            <consortium name="DOE Joint Genome Institute"/>
            <consortium name="Mycorrhizal Genomics Consortium"/>
            <person name="Kohler A."/>
            <person name="Kuo A."/>
            <person name="Nagy L.G."/>
            <person name="Floudas D."/>
            <person name="Copeland A."/>
            <person name="Barry K.W."/>
            <person name="Cichocki N."/>
            <person name="Veneault-Fourrey C."/>
            <person name="LaButti K."/>
            <person name="Lindquist E.A."/>
            <person name="Lipzen A."/>
            <person name="Lundell T."/>
            <person name="Morin E."/>
            <person name="Murat C."/>
            <person name="Riley R."/>
            <person name="Ohm R."/>
            <person name="Sun H."/>
            <person name="Tunlid A."/>
            <person name="Henrissat B."/>
            <person name="Grigoriev I.V."/>
            <person name="Hibbett D.S."/>
            <person name="Martin F."/>
        </authorList>
    </citation>
    <scope>NUCLEOTIDE SEQUENCE [LARGE SCALE GENOMIC DNA]</scope>
    <source>
        <strain evidence="2">441</strain>
    </source>
</reference>
<dbReference type="STRING" id="765257.A0A0C9XV90"/>